<evidence type="ECO:0000256" key="5">
    <source>
        <dbReference type="SAM" id="MobiDB-lite"/>
    </source>
</evidence>
<keyword evidence="1" id="KW-0805">Transcription regulation</keyword>
<dbReference type="GO" id="GO:0006355">
    <property type="term" value="P:regulation of DNA-templated transcription"/>
    <property type="evidence" value="ECO:0007669"/>
    <property type="project" value="InterPro"/>
</dbReference>
<dbReference type="EMBL" id="BSYR01000017">
    <property type="protein sequence ID" value="GMI80150.1"/>
    <property type="molecule type" value="Genomic_DNA"/>
</dbReference>
<evidence type="ECO:0000313" key="7">
    <source>
        <dbReference type="EMBL" id="GMI80150.1"/>
    </source>
</evidence>
<feature type="domain" description="NAC" evidence="6">
    <location>
        <begin position="8"/>
        <end position="151"/>
    </location>
</feature>
<dbReference type="InterPro" id="IPR036093">
    <property type="entry name" value="NAC_dom_sf"/>
</dbReference>
<dbReference type="Proteomes" id="UP001165190">
    <property type="component" value="Unassembled WGS sequence"/>
</dbReference>
<dbReference type="Gene3D" id="2.170.150.80">
    <property type="entry name" value="NAC domain"/>
    <property type="match status" value="1"/>
</dbReference>
<organism evidence="7 8">
    <name type="scientific">Hibiscus trionum</name>
    <name type="common">Flower of an hour</name>
    <dbReference type="NCBI Taxonomy" id="183268"/>
    <lineage>
        <taxon>Eukaryota</taxon>
        <taxon>Viridiplantae</taxon>
        <taxon>Streptophyta</taxon>
        <taxon>Embryophyta</taxon>
        <taxon>Tracheophyta</taxon>
        <taxon>Spermatophyta</taxon>
        <taxon>Magnoliopsida</taxon>
        <taxon>eudicotyledons</taxon>
        <taxon>Gunneridae</taxon>
        <taxon>Pentapetalae</taxon>
        <taxon>rosids</taxon>
        <taxon>malvids</taxon>
        <taxon>Malvales</taxon>
        <taxon>Malvaceae</taxon>
        <taxon>Malvoideae</taxon>
        <taxon>Hibiscus</taxon>
    </lineage>
</organism>
<reference evidence="7" key="1">
    <citation type="submission" date="2023-05" db="EMBL/GenBank/DDBJ databases">
        <title>Genome and transcriptome analyses reveal genes involved in the formation of fine ridges on petal epidermal cells in Hibiscus trionum.</title>
        <authorList>
            <person name="Koshimizu S."/>
            <person name="Masuda S."/>
            <person name="Ishii T."/>
            <person name="Shirasu K."/>
            <person name="Hoshino A."/>
            <person name="Arita M."/>
        </authorList>
    </citation>
    <scope>NUCLEOTIDE SEQUENCE</scope>
    <source>
        <strain evidence="7">Hamamatsu line</strain>
    </source>
</reference>
<dbReference type="GO" id="GO:0003677">
    <property type="term" value="F:DNA binding"/>
    <property type="evidence" value="ECO:0007669"/>
    <property type="project" value="UniProtKB-KW"/>
</dbReference>
<keyword evidence="3" id="KW-0804">Transcription</keyword>
<dbReference type="OrthoDB" id="774757at2759"/>
<feature type="region of interest" description="Disordered" evidence="5">
    <location>
        <begin position="159"/>
        <end position="192"/>
    </location>
</feature>
<gene>
    <name evidence="7" type="ORF">HRI_001684300</name>
</gene>
<feature type="compositionally biased region" description="Basic and acidic residues" evidence="5">
    <location>
        <begin position="159"/>
        <end position="175"/>
    </location>
</feature>
<keyword evidence="2" id="KW-0238">DNA-binding</keyword>
<dbReference type="PANTHER" id="PTHR31719">
    <property type="entry name" value="NAC TRANSCRIPTION FACTOR 56"/>
    <property type="match status" value="1"/>
</dbReference>
<protein>
    <recommendedName>
        <fullName evidence="6">NAC domain-containing protein</fullName>
    </recommendedName>
</protein>
<evidence type="ECO:0000259" key="6">
    <source>
        <dbReference type="PROSITE" id="PS51005"/>
    </source>
</evidence>
<keyword evidence="4" id="KW-0539">Nucleus</keyword>
<proteinExistence type="predicted"/>
<evidence type="ECO:0000313" key="8">
    <source>
        <dbReference type="Proteomes" id="UP001165190"/>
    </source>
</evidence>
<evidence type="ECO:0000256" key="4">
    <source>
        <dbReference type="ARBA" id="ARBA00023242"/>
    </source>
</evidence>
<dbReference type="PANTHER" id="PTHR31719:SF164">
    <property type="entry name" value="NAC DOMAIN-CONTAINING PROTEIN"/>
    <property type="match status" value="1"/>
</dbReference>
<name>A0A9W7LZ16_HIBTR</name>
<dbReference type="GO" id="GO:0048731">
    <property type="term" value="P:system development"/>
    <property type="evidence" value="ECO:0007669"/>
    <property type="project" value="TreeGrafter"/>
</dbReference>
<sequence>MASWMTNIPVGFRFNPTEVQLIECYLTKKVKGEPLPCNVICDCEIYGGEDKDPWNIFGETSSKTFYIFSKLKKKGKGRRIDRTAGCGTWKGQRTDDVKDSKNNLIGFKKLFVFKVKGSKSNNGGKGHWLMHEFSLRHDDHSDYVLCAIYNKNRINVDEPPQKRERISSLVEEDHVSPTPPSPAAPTASHPVSDFGGAFTAEDIDNMLNFTKDNEYLIGNKNGIMDDDDESPRKRARFSSIVEEDHVSTILSSTSASPTVPYPTTFTSSHSDTNFRGAFTEEDIDDMINFMKDNEYFIRDVVELEDDNQIQPSIQNSGQVQQFVQTPGESFNGRQ</sequence>
<evidence type="ECO:0000256" key="1">
    <source>
        <dbReference type="ARBA" id="ARBA00023015"/>
    </source>
</evidence>
<dbReference type="InterPro" id="IPR003441">
    <property type="entry name" value="NAC-dom"/>
</dbReference>
<keyword evidence="8" id="KW-1185">Reference proteome</keyword>
<dbReference type="PROSITE" id="PS51005">
    <property type="entry name" value="NAC"/>
    <property type="match status" value="1"/>
</dbReference>
<dbReference type="AlphaFoldDB" id="A0A9W7LZ16"/>
<evidence type="ECO:0000256" key="3">
    <source>
        <dbReference type="ARBA" id="ARBA00023163"/>
    </source>
</evidence>
<dbReference type="SUPFAM" id="SSF101941">
    <property type="entry name" value="NAC domain"/>
    <property type="match status" value="1"/>
</dbReference>
<evidence type="ECO:0000256" key="2">
    <source>
        <dbReference type="ARBA" id="ARBA00023125"/>
    </source>
</evidence>
<comment type="caution">
    <text evidence="7">The sequence shown here is derived from an EMBL/GenBank/DDBJ whole genome shotgun (WGS) entry which is preliminary data.</text>
</comment>
<dbReference type="Pfam" id="PF02365">
    <property type="entry name" value="NAM"/>
    <property type="match status" value="1"/>
</dbReference>
<accession>A0A9W7LZ16</accession>